<name>A0AAD7ZSK2_DIPPU</name>
<evidence type="ECO:0000256" key="1">
    <source>
        <dbReference type="SAM" id="MobiDB-lite"/>
    </source>
</evidence>
<organism evidence="2 3">
    <name type="scientific">Diploptera punctata</name>
    <name type="common">Pacific beetle cockroach</name>
    <dbReference type="NCBI Taxonomy" id="6984"/>
    <lineage>
        <taxon>Eukaryota</taxon>
        <taxon>Metazoa</taxon>
        <taxon>Ecdysozoa</taxon>
        <taxon>Arthropoda</taxon>
        <taxon>Hexapoda</taxon>
        <taxon>Insecta</taxon>
        <taxon>Pterygota</taxon>
        <taxon>Neoptera</taxon>
        <taxon>Polyneoptera</taxon>
        <taxon>Dictyoptera</taxon>
        <taxon>Blattodea</taxon>
        <taxon>Blaberoidea</taxon>
        <taxon>Blaberidae</taxon>
        <taxon>Diplopterinae</taxon>
        <taxon>Diploptera</taxon>
    </lineage>
</organism>
<feature type="non-terminal residue" evidence="2">
    <location>
        <position position="100"/>
    </location>
</feature>
<gene>
    <name evidence="2" type="ORF">L9F63_002511</name>
</gene>
<dbReference type="AlphaFoldDB" id="A0AAD7ZSK2"/>
<evidence type="ECO:0000313" key="2">
    <source>
        <dbReference type="EMBL" id="KAJ9585721.1"/>
    </source>
</evidence>
<dbReference type="Proteomes" id="UP001233999">
    <property type="component" value="Unassembled WGS sequence"/>
</dbReference>
<proteinExistence type="predicted"/>
<dbReference type="EMBL" id="JASPKZ010007251">
    <property type="protein sequence ID" value="KAJ9585721.1"/>
    <property type="molecule type" value="Genomic_DNA"/>
</dbReference>
<evidence type="ECO:0000313" key="3">
    <source>
        <dbReference type="Proteomes" id="UP001233999"/>
    </source>
</evidence>
<reference evidence="2" key="2">
    <citation type="submission" date="2023-05" db="EMBL/GenBank/DDBJ databases">
        <authorList>
            <person name="Fouks B."/>
        </authorList>
    </citation>
    <scope>NUCLEOTIDE SEQUENCE</scope>
    <source>
        <strain evidence="2">Stay&amp;Tobe</strain>
        <tissue evidence="2">Testes</tissue>
    </source>
</reference>
<reference evidence="2" key="1">
    <citation type="journal article" date="2023" name="IScience">
        <title>Live-bearing cockroach genome reveals convergent evolutionary mechanisms linked to viviparity in insects and beyond.</title>
        <authorList>
            <person name="Fouks B."/>
            <person name="Harrison M.C."/>
            <person name="Mikhailova A.A."/>
            <person name="Marchal E."/>
            <person name="English S."/>
            <person name="Carruthers M."/>
            <person name="Jennings E.C."/>
            <person name="Chiamaka E.L."/>
            <person name="Frigard R.A."/>
            <person name="Pippel M."/>
            <person name="Attardo G.M."/>
            <person name="Benoit J.B."/>
            <person name="Bornberg-Bauer E."/>
            <person name="Tobe S.S."/>
        </authorList>
    </citation>
    <scope>NUCLEOTIDE SEQUENCE</scope>
    <source>
        <strain evidence="2">Stay&amp;Tobe</strain>
    </source>
</reference>
<comment type="caution">
    <text evidence="2">The sequence shown here is derived from an EMBL/GenBank/DDBJ whole genome shotgun (WGS) entry which is preliminary data.</text>
</comment>
<keyword evidence="3" id="KW-1185">Reference proteome</keyword>
<accession>A0AAD7ZSK2</accession>
<sequence>LHPVFGQRTSKQGHAPSQNSNYAGDNVSTWETQMVTNDTTPHPSSPLGLSRHVVSFCVTSSVTTSPQMLSMFLLASHCRAPSGFHSNACLPTVSLLSSEN</sequence>
<protein>
    <submittedName>
        <fullName evidence="2">Uncharacterized protein</fullName>
    </submittedName>
</protein>
<feature type="compositionally biased region" description="Polar residues" evidence="1">
    <location>
        <begin position="7"/>
        <end position="42"/>
    </location>
</feature>
<feature type="non-terminal residue" evidence="2">
    <location>
        <position position="1"/>
    </location>
</feature>
<feature type="region of interest" description="Disordered" evidence="1">
    <location>
        <begin position="1"/>
        <end position="46"/>
    </location>
</feature>